<evidence type="ECO:0000313" key="3">
    <source>
        <dbReference type="Proteomes" id="UP000248555"/>
    </source>
</evidence>
<sequence length="240" mass="27383">MRKGMMAVGVLWLAGGLSACGSYEGALDARYDDSARPIGYDTTENNRENNGNAYIMNDNDGPVTEFLDRGALDGRTNVNRREDANPTVPYAERDRTFFERDNRFKYNDINYHGHLNSMNAKTRSSYYNRYNGELAEKISMKAAKVDGVSDARALVYRDSVLVAVNTTARDTQRLENKVKQAVAPYTKNKKVRVVSNPSTYQRVRVIDNNMRYGQPFEEIEKDLQTIFNNGEIIERPLNRR</sequence>
<dbReference type="RefSeq" id="WP_245934793.1">
    <property type="nucleotide sequence ID" value="NZ_QLMH01000012.1"/>
</dbReference>
<dbReference type="PROSITE" id="PS51257">
    <property type="entry name" value="PROKAR_LIPOPROTEIN"/>
    <property type="match status" value="1"/>
</dbReference>
<accession>A0A327Y842</accession>
<keyword evidence="3" id="KW-1185">Reference proteome</keyword>
<dbReference type="EMBL" id="QLMH01000012">
    <property type="protein sequence ID" value="RAK17298.1"/>
    <property type="molecule type" value="Genomic_DNA"/>
</dbReference>
<feature type="chain" id="PRO_5039145769" evidence="1">
    <location>
        <begin position="20"/>
        <end position="240"/>
    </location>
</feature>
<feature type="signal peptide" evidence="1">
    <location>
        <begin position="1"/>
        <end position="19"/>
    </location>
</feature>
<dbReference type="AlphaFoldDB" id="A0A327Y842"/>
<proteinExistence type="predicted"/>
<comment type="caution">
    <text evidence="2">The sequence shown here is derived from an EMBL/GenBank/DDBJ whole genome shotgun (WGS) entry which is preliminary data.</text>
</comment>
<dbReference type="InterPro" id="IPR019076">
    <property type="entry name" value="Spore_lipoprot_YhcN/YlaJ-like"/>
</dbReference>
<gene>
    <name evidence="2" type="ORF">B0I26_11217</name>
</gene>
<evidence type="ECO:0000256" key="1">
    <source>
        <dbReference type="SAM" id="SignalP"/>
    </source>
</evidence>
<name>A0A327Y842_9BACL</name>
<reference evidence="2 3" key="1">
    <citation type="submission" date="2018-06" db="EMBL/GenBank/DDBJ databases">
        <title>Genomic Encyclopedia of Type Strains, Phase III (KMG-III): the genomes of soil and plant-associated and newly described type strains.</title>
        <authorList>
            <person name="Whitman W."/>
        </authorList>
    </citation>
    <scope>NUCLEOTIDE SEQUENCE [LARGE SCALE GENOMIC DNA]</scope>
    <source>
        <strain evidence="2 3">CGMCC 1.8979</strain>
    </source>
</reference>
<organism evidence="2 3">
    <name type="scientific">Paranoxybacillus vitaminiphilus</name>
    <dbReference type="NCBI Taxonomy" id="581036"/>
    <lineage>
        <taxon>Bacteria</taxon>
        <taxon>Bacillati</taxon>
        <taxon>Bacillota</taxon>
        <taxon>Bacilli</taxon>
        <taxon>Bacillales</taxon>
        <taxon>Anoxybacillaceae</taxon>
        <taxon>Paranoxybacillus</taxon>
    </lineage>
</organism>
<dbReference type="Proteomes" id="UP000248555">
    <property type="component" value="Unassembled WGS sequence"/>
</dbReference>
<keyword evidence="1" id="KW-0732">Signal</keyword>
<evidence type="ECO:0000313" key="2">
    <source>
        <dbReference type="EMBL" id="RAK17298.1"/>
    </source>
</evidence>
<protein>
    <submittedName>
        <fullName evidence="2">Spore cortex protein</fullName>
    </submittedName>
</protein>
<dbReference type="Pfam" id="PF09580">
    <property type="entry name" value="Spore_YhcN_YlaJ"/>
    <property type="match status" value="1"/>
</dbReference>